<dbReference type="Pfam" id="PF03235">
    <property type="entry name" value="GmrSD_N"/>
    <property type="match status" value="1"/>
</dbReference>
<dbReference type="InterPro" id="IPR004919">
    <property type="entry name" value="GmrSD_N"/>
</dbReference>
<dbReference type="PANTHER" id="PTHR39639">
    <property type="entry name" value="CHROMOSOME 16, WHOLE GENOME SHOTGUN SEQUENCE"/>
    <property type="match status" value="1"/>
</dbReference>
<organism evidence="3 4">
    <name type="scientific">Pseudoalteromonas agarivorans</name>
    <dbReference type="NCBI Taxonomy" id="176102"/>
    <lineage>
        <taxon>Bacteria</taxon>
        <taxon>Pseudomonadati</taxon>
        <taxon>Pseudomonadota</taxon>
        <taxon>Gammaproteobacteria</taxon>
        <taxon>Alteromonadales</taxon>
        <taxon>Pseudoalteromonadaceae</taxon>
        <taxon>Pseudoalteromonas</taxon>
    </lineage>
</organism>
<feature type="domain" description="Schlafen AlbA-2" evidence="2">
    <location>
        <begin position="444"/>
        <end position="582"/>
    </location>
</feature>
<comment type="caution">
    <text evidence="3">The sequence shown here is derived from an EMBL/GenBank/DDBJ whole genome shotgun (WGS) entry which is preliminary data.</text>
</comment>
<dbReference type="Gene3D" id="3.30.950.30">
    <property type="entry name" value="Schlafen, AAA domain"/>
    <property type="match status" value="1"/>
</dbReference>
<evidence type="ECO:0008006" key="5">
    <source>
        <dbReference type="Google" id="ProtNLM"/>
    </source>
</evidence>
<dbReference type="Proteomes" id="UP000075621">
    <property type="component" value="Unassembled WGS sequence"/>
</dbReference>
<dbReference type="Pfam" id="PF04326">
    <property type="entry name" value="SLFN_AlbA_2"/>
    <property type="match status" value="1"/>
</dbReference>
<dbReference type="PANTHER" id="PTHR39639:SF1">
    <property type="entry name" value="DUF262 DOMAIN-CONTAINING PROTEIN"/>
    <property type="match status" value="1"/>
</dbReference>
<evidence type="ECO:0000259" key="1">
    <source>
        <dbReference type="Pfam" id="PF03235"/>
    </source>
</evidence>
<protein>
    <recommendedName>
        <fullName evidence="5">DUF262 domain-containing protein</fullName>
    </recommendedName>
</protein>
<dbReference type="RefSeq" id="WP_064387309.1">
    <property type="nucleotide sequence ID" value="NZ_LVCM01000053.1"/>
</dbReference>
<evidence type="ECO:0000313" key="4">
    <source>
        <dbReference type="Proteomes" id="UP000075621"/>
    </source>
</evidence>
<dbReference type="EMBL" id="LVCM01000053">
    <property type="protein sequence ID" value="KYL30609.1"/>
    <property type="molecule type" value="Genomic_DNA"/>
</dbReference>
<sequence>MSETTELSIKGESIQSLYGSYLKEVFLVNRRYQRKLVWTVEEKRSFIDSIVSGYPVPLILLAEVSTEKGRKLEIIDGMQRMNAIMSFIDQEFDLNGQYFNLDTMADTKFLMDSNKVTQKGTPLNREICAEIVRYQIPLSVFQESGDSHIDEVFRRLNSGGRHLSKQELRQAGAISKFASIVRKLASNIRGDSSASDILDLNAMKNISITNRNLDYGISVEDIFWIKNNIITKEALRQSQDEEVIADIVAWVSMEKGLRSSSDILNQLYGFSLLNSEESSLSETVELQIQKVNEEAVIANIQHVFDKIIDIVEQSGKTFNSLLFDSQQAKISRYFQIVFYAFYKLLIEENMEVTDKASLIGHLNKAGDKTISLASGGGNWSAKEKQTQSDALYGVIRGCFSEAQENDPARNQWVTRFENILMQSSTEQALYDFKVGLHALTEDSSKLDLDTFSKIIKTLTSMANTFPGSSGYCLLGVADNKSTADRYKSIYSNEYVSYSSFYITGVDAEANKHHSNIDKYFTKLVQLIKNQPISDRDKDNLARNITTVRYFEKDVIILKIESDDQPSIYDGKYYVRHGSNVDEVAPENFGRLYSRFAK</sequence>
<dbReference type="InterPro" id="IPR038461">
    <property type="entry name" value="Schlafen_AlbA_2_dom_sf"/>
</dbReference>
<dbReference type="InterPro" id="IPR007421">
    <property type="entry name" value="Schlafen_AlbA_2_dom"/>
</dbReference>
<evidence type="ECO:0000313" key="3">
    <source>
        <dbReference type="EMBL" id="KYL30609.1"/>
    </source>
</evidence>
<feature type="domain" description="GmrSD restriction endonucleases N-terminal" evidence="1">
    <location>
        <begin position="18"/>
        <end position="171"/>
    </location>
</feature>
<evidence type="ECO:0000259" key="2">
    <source>
        <dbReference type="Pfam" id="PF04326"/>
    </source>
</evidence>
<accession>A0ABR5VLZ4</accession>
<reference evidence="3 4" key="1">
    <citation type="submission" date="2016-03" db="EMBL/GenBank/DDBJ databases">
        <authorList>
            <person name="Zhang H."/>
            <person name="Liu R."/>
            <person name="Wang M."/>
            <person name="Wang H."/>
            <person name="Wang L."/>
            <person name="Song L."/>
        </authorList>
    </citation>
    <scope>NUCLEOTIDE SEQUENCE [LARGE SCALE GENOMIC DNA]</scope>
    <source>
        <strain evidence="3 4">DSM 16098</strain>
    </source>
</reference>
<name>A0ABR5VLZ4_9GAMM</name>
<gene>
    <name evidence="3" type="ORF">A2I98_05950</name>
</gene>
<proteinExistence type="predicted"/>